<dbReference type="PANTHER" id="PTHR10605:SF56">
    <property type="entry name" value="BIFUNCTIONAL HEPARAN SULFATE N-DEACETYLASE_N-SULFOTRANSFERASE"/>
    <property type="match status" value="1"/>
</dbReference>
<dbReference type="SUPFAM" id="SSF52540">
    <property type="entry name" value="P-loop containing nucleoside triphosphate hydrolases"/>
    <property type="match status" value="1"/>
</dbReference>
<evidence type="ECO:0000313" key="5">
    <source>
        <dbReference type="Proteomes" id="UP000324585"/>
    </source>
</evidence>
<dbReference type="PANTHER" id="PTHR10605">
    <property type="entry name" value="HEPARAN SULFATE SULFOTRANSFERASE"/>
    <property type="match status" value="1"/>
</dbReference>
<evidence type="ECO:0000313" key="4">
    <source>
        <dbReference type="EMBL" id="KAA8498973.1"/>
    </source>
</evidence>
<sequence length="532" mass="59756">MQARQWKTALLDWASNFQPILRALVLVVSCLTLVLLARHAAADGEVIRTCPVSPALREVQAKSNRDDSVCVAREPRAALTASPVCNYFDAPNEAPRVRVLCCVDLIRGTRQRGSQFRCFPTLLLVGVQKAGTTAVFGHLLAHPEFRPPSVGGKSVKVLKEVHFFDLTAGHQPNKSAYLEYFPDIGGAPQSRDGRRPVPFVSADCSPSYSSSYDALKRLRDVLPHARVVLLLRDPVQRAWSELNMRLRQLESQLEWRGLLSQHAAALAMCLDTSDPVQIGACVPSEVRSNPRWQNFLRKKVLPWIMNGSLSEILSDQQELQTEWLYAGSDSSSGVVLDLGSGLASMREEMQMITGCIRAGDTLLRRCFLFQRRNPAQLTRGGYVLRGMYLPQVQNLFELFAREQVLVLFDSELRSNPNESMSRIYAHAGMHPGHAYVDPAALSQQSLQRRLHAVLPEFGPISGWQLDSETYDVRNKTARDPKDNRFTAFARERREVEDELCAFYSAFDAELEQLLQLGPLPWRLDRPRTCSKS</sequence>
<keyword evidence="5" id="KW-1185">Reference proteome</keyword>
<protein>
    <submittedName>
        <fullName evidence="4">Bifunctional heparan sulfate N-deacetylase/N-sulfotransferase 3</fullName>
    </submittedName>
</protein>
<proteinExistence type="predicted"/>
<gene>
    <name evidence="4" type="ORF">FVE85_6558</name>
</gene>
<dbReference type="Gene3D" id="3.40.50.300">
    <property type="entry name" value="P-loop containing nucleotide triphosphate hydrolases"/>
    <property type="match status" value="2"/>
</dbReference>
<feature type="binding site" evidence="3">
    <location>
        <position position="232"/>
    </location>
    <ligand>
        <name>3'-phosphoadenylyl sulfate</name>
        <dbReference type="ChEBI" id="CHEBI:58339"/>
    </ligand>
</feature>
<keyword evidence="1 4" id="KW-0808">Transferase</keyword>
<organism evidence="4 5">
    <name type="scientific">Porphyridium purpureum</name>
    <name type="common">Red alga</name>
    <name type="synonym">Porphyridium cruentum</name>
    <dbReference type="NCBI Taxonomy" id="35688"/>
    <lineage>
        <taxon>Eukaryota</taxon>
        <taxon>Rhodophyta</taxon>
        <taxon>Bangiophyceae</taxon>
        <taxon>Porphyridiales</taxon>
        <taxon>Porphyridiaceae</taxon>
        <taxon>Porphyridium</taxon>
    </lineage>
</organism>
<evidence type="ECO:0000256" key="1">
    <source>
        <dbReference type="ARBA" id="ARBA00022679"/>
    </source>
</evidence>
<feature type="active site" description="For sulfotransferase activity" evidence="2">
    <location>
        <position position="129"/>
    </location>
</feature>
<dbReference type="GO" id="GO:0008146">
    <property type="term" value="F:sulfotransferase activity"/>
    <property type="evidence" value="ECO:0007669"/>
    <property type="project" value="InterPro"/>
</dbReference>
<comment type="caution">
    <text evidence="4">The sequence shown here is derived from an EMBL/GenBank/DDBJ whole genome shotgun (WGS) entry which is preliminary data.</text>
</comment>
<accession>A0A5J4Z813</accession>
<evidence type="ECO:0000256" key="3">
    <source>
        <dbReference type="PIRSR" id="PIRSR637359-2"/>
    </source>
</evidence>
<evidence type="ECO:0000256" key="2">
    <source>
        <dbReference type="PIRSR" id="PIRSR637359-1"/>
    </source>
</evidence>
<dbReference type="InterPro" id="IPR037359">
    <property type="entry name" value="NST/OST"/>
</dbReference>
<dbReference type="EMBL" id="VRMN01000001">
    <property type="protein sequence ID" value="KAA8498973.1"/>
    <property type="molecule type" value="Genomic_DNA"/>
</dbReference>
<dbReference type="InterPro" id="IPR027417">
    <property type="entry name" value="P-loop_NTPase"/>
</dbReference>
<name>A0A5J4Z813_PORPP</name>
<dbReference type="OMA" id="ACCRATE"/>
<dbReference type="Proteomes" id="UP000324585">
    <property type="component" value="Unassembled WGS sequence"/>
</dbReference>
<dbReference type="AlphaFoldDB" id="A0A5J4Z813"/>
<feature type="binding site" evidence="3">
    <location>
        <position position="240"/>
    </location>
    <ligand>
        <name>3'-phosphoadenylyl sulfate</name>
        <dbReference type="ChEBI" id="CHEBI:58339"/>
    </ligand>
</feature>
<dbReference type="OrthoDB" id="202318at2759"/>
<reference evidence="5" key="1">
    <citation type="journal article" date="2019" name="Nat. Commun.">
        <title>Expansion of phycobilisome linker gene families in mesophilic red algae.</title>
        <authorList>
            <person name="Lee J."/>
            <person name="Kim D."/>
            <person name="Bhattacharya D."/>
            <person name="Yoon H.S."/>
        </authorList>
    </citation>
    <scope>NUCLEOTIDE SEQUENCE [LARGE SCALE GENOMIC DNA]</scope>
    <source>
        <strain evidence="5">CCMP 1328</strain>
    </source>
</reference>